<keyword evidence="2" id="KW-0732">Signal</keyword>
<evidence type="ECO:0000313" key="4">
    <source>
        <dbReference type="Proteomes" id="UP000003163"/>
    </source>
</evidence>
<evidence type="ECO:0000256" key="2">
    <source>
        <dbReference type="SAM" id="SignalP"/>
    </source>
</evidence>
<accession>J9A051</accession>
<name>J9A051_EDHAE</name>
<organism evidence="3 4">
    <name type="scientific">Edhazardia aedis (strain USNM 41457)</name>
    <name type="common">Microsporidian parasite</name>
    <dbReference type="NCBI Taxonomy" id="1003232"/>
    <lineage>
        <taxon>Eukaryota</taxon>
        <taxon>Fungi</taxon>
        <taxon>Fungi incertae sedis</taxon>
        <taxon>Microsporidia</taxon>
        <taxon>Edhazardia</taxon>
    </lineage>
</organism>
<dbReference type="STRING" id="1003232.J9A051"/>
<feature type="chain" id="PRO_5003820628" evidence="2">
    <location>
        <begin position="20"/>
        <end position="865"/>
    </location>
</feature>
<comment type="caution">
    <text evidence="3">The sequence shown here is derived from an EMBL/GenBank/DDBJ whole genome shotgun (WGS) entry which is preliminary data.</text>
</comment>
<feature type="region of interest" description="Disordered" evidence="1">
    <location>
        <begin position="765"/>
        <end position="826"/>
    </location>
</feature>
<evidence type="ECO:0000313" key="3">
    <source>
        <dbReference type="EMBL" id="EJW05283.1"/>
    </source>
</evidence>
<protein>
    <submittedName>
        <fullName evidence="3">Uncharacterized protein</fullName>
    </submittedName>
</protein>
<dbReference type="VEuPathDB" id="MicrosporidiaDB:EDEG_00659"/>
<proteinExistence type="predicted"/>
<reference evidence="3 4" key="1">
    <citation type="submission" date="2011-08" db="EMBL/GenBank/DDBJ databases">
        <authorList>
            <person name="Liu Z.J."/>
            <person name="Shi F.L."/>
            <person name="Lu J.Q."/>
            <person name="Li M."/>
            <person name="Wang Z.L."/>
        </authorList>
    </citation>
    <scope>NUCLEOTIDE SEQUENCE [LARGE SCALE GENOMIC DNA]</scope>
    <source>
        <strain evidence="3 4">USNM 41457</strain>
    </source>
</reference>
<feature type="signal peptide" evidence="2">
    <location>
        <begin position="1"/>
        <end position="19"/>
    </location>
</feature>
<keyword evidence="4" id="KW-1185">Reference proteome</keyword>
<dbReference type="Proteomes" id="UP000003163">
    <property type="component" value="Unassembled WGS sequence"/>
</dbReference>
<feature type="compositionally biased region" description="Basic and acidic residues" evidence="1">
    <location>
        <begin position="795"/>
        <end position="808"/>
    </location>
</feature>
<reference evidence="4" key="2">
    <citation type="submission" date="2015-07" db="EMBL/GenBank/DDBJ databases">
        <title>Contrasting host-pathogen interactions and genome evolution in two generalist and specialist microsporidian pathogens of mosquitoes.</title>
        <authorList>
            <consortium name="The Broad Institute Genomics Platform"/>
            <consortium name="The Broad Institute Genome Sequencing Center for Infectious Disease"/>
            <person name="Cuomo C.A."/>
            <person name="Sanscrainte N.D."/>
            <person name="Goldberg J.M."/>
            <person name="Heiman D."/>
            <person name="Young S."/>
            <person name="Zeng Q."/>
            <person name="Becnel J.J."/>
            <person name="Birren B.W."/>
        </authorList>
    </citation>
    <scope>NUCLEOTIDE SEQUENCE [LARGE SCALE GENOMIC DNA]</scope>
    <source>
        <strain evidence="4">USNM 41457</strain>
    </source>
</reference>
<gene>
    <name evidence="3" type="ORF">EDEG_00659</name>
</gene>
<dbReference type="InParanoid" id="J9A051"/>
<sequence length="865" mass="97371">MKILILFLLLYSYRSKIENDIIHCHENEGTSIFYIKVYADSIVLDDLQDYVTTSDDRPLNYEQVAVYFFGSIFDKLNQYLMPYGVQIQGDFSNILVSDLFLYDEESNCSSESPALLRGNMALSMFSRTGRTDFGHKIVIFSCKNRYLESDNVIIDTGKCGSILSMTYTIPDMIKDDLISKIIGTIIKDSSFKINGINQSDFNKKLCQVSETCVLTKETEIGKYVNGTHFIKNLPDNKKNIQNQSASKIIADVLDNFDSDIDLYLNDEDNEEDAYSTSKNLYPSVYPLNSPSKKHAFEKNNLKNFFNPTSSIPGTIKNIDLGSLKNIISNVSNLWPFPSVPIKQPSISQMASNFSTKLSVNGKPSEKTKSLDKNLYQKAPSSEKIVKTPTNPKITEKLPQAVKKNDPLVTNANNLKPNTTINNNKNQLISESESQNKNVKQSNIPMSGRYFITPIKTVIQTNQPNINNLIVSKMEKAPKIPVTKKSPKSNIQNLQSAVKKNQISDTINIPNKKIPPEPFELKKMADLPQKNILPESEKIKKLDNVPINTEKAKQNIFSEQKKIPKKENQVIDEKLPNNSPDTLLTDPIIIPTSVVTPENPNIEEIYIPIDIPDLSYDGASYSVPTLNDISSKPSKSKYFFVPLNNVITGKPQSRKNRNAIEKDNAPDLSHKKQGDVVYIPENIVKDSIVPASLNNRNMPNLESKSSPMEISPIANEHTLAIPVFNIKDQINKPVIKIPEIQDLKKIISLEKKPDISAKINKAGSSNILKPLKSKPSKKSKSAEKPVLPSNFSKTDSTNKIKSKEAENHASKSRKKNKKSEKTNLDSVNLDKKLKKQCRKKLYIQISQQINLIKTYKQIKKILLLMK</sequence>
<evidence type="ECO:0000256" key="1">
    <source>
        <dbReference type="SAM" id="MobiDB-lite"/>
    </source>
</evidence>
<dbReference type="AlphaFoldDB" id="J9A051"/>
<dbReference type="HOGENOM" id="CLU_331210_0_0_1"/>
<dbReference type="EMBL" id="AFBI03000007">
    <property type="protein sequence ID" value="EJW05283.1"/>
    <property type="molecule type" value="Genomic_DNA"/>
</dbReference>